<evidence type="ECO:0000313" key="2">
    <source>
        <dbReference type="EMBL" id="SIM67741.1"/>
    </source>
</evidence>
<proteinExistence type="predicted"/>
<dbReference type="AlphaFoldDB" id="A0A1N5V3W7"/>
<feature type="compositionally biased region" description="Basic and acidic residues" evidence="1">
    <location>
        <begin position="1"/>
        <end position="23"/>
    </location>
</feature>
<gene>
    <name evidence="2" type="ORF">SAMN04489832_1348</name>
</gene>
<protein>
    <submittedName>
        <fullName evidence="2">Uncharacterized protein</fullName>
    </submittedName>
</protein>
<organism evidence="2 3">
    <name type="scientific">Micromonospora cremea</name>
    <dbReference type="NCBI Taxonomy" id="709881"/>
    <lineage>
        <taxon>Bacteria</taxon>
        <taxon>Bacillati</taxon>
        <taxon>Actinomycetota</taxon>
        <taxon>Actinomycetes</taxon>
        <taxon>Micromonosporales</taxon>
        <taxon>Micromonosporaceae</taxon>
        <taxon>Micromonospora</taxon>
    </lineage>
</organism>
<reference evidence="3" key="1">
    <citation type="submission" date="2016-12" db="EMBL/GenBank/DDBJ databases">
        <authorList>
            <person name="Varghese N."/>
            <person name="Submissions S."/>
        </authorList>
    </citation>
    <scope>NUCLEOTIDE SEQUENCE [LARGE SCALE GENOMIC DNA]</scope>
    <source>
        <strain evidence="3">DSM 45599</strain>
    </source>
</reference>
<name>A0A1N5V3W7_9ACTN</name>
<keyword evidence="3" id="KW-1185">Reference proteome</keyword>
<evidence type="ECO:0000256" key="1">
    <source>
        <dbReference type="SAM" id="MobiDB-lite"/>
    </source>
</evidence>
<accession>A0A1N5V3W7</accession>
<sequence>MPTSEDRTRRAIDRAFAEDRAAEDGPEAVDGLETA</sequence>
<feature type="region of interest" description="Disordered" evidence="1">
    <location>
        <begin position="1"/>
        <end position="35"/>
    </location>
</feature>
<evidence type="ECO:0000313" key="3">
    <source>
        <dbReference type="Proteomes" id="UP000185124"/>
    </source>
</evidence>
<dbReference type="Proteomes" id="UP000185124">
    <property type="component" value="Unassembled WGS sequence"/>
</dbReference>
<dbReference type="EMBL" id="FSQT01000001">
    <property type="protein sequence ID" value="SIM67741.1"/>
    <property type="molecule type" value="Genomic_DNA"/>
</dbReference>